<comment type="caution">
    <text evidence="2">The sequence shown here is derived from an EMBL/GenBank/DDBJ whole genome shotgun (WGS) entry which is preliminary data.</text>
</comment>
<evidence type="ECO:0000313" key="3">
    <source>
        <dbReference type="Proteomes" id="UP000518300"/>
    </source>
</evidence>
<evidence type="ECO:0000256" key="1">
    <source>
        <dbReference type="SAM" id="MobiDB-lite"/>
    </source>
</evidence>
<dbReference type="Proteomes" id="UP000518300">
    <property type="component" value="Unassembled WGS sequence"/>
</dbReference>
<dbReference type="EMBL" id="JABBJJ010000041">
    <property type="protein sequence ID" value="NMO15529.1"/>
    <property type="molecule type" value="Genomic_DNA"/>
</dbReference>
<evidence type="ECO:0000313" key="2">
    <source>
        <dbReference type="EMBL" id="NMO15529.1"/>
    </source>
</evidence>
<keyword evidence="3" id="KW-1185">Reference proteome</keyword>
<dbReference type="AlphaFoldDB" id="A0A848L9K8"/>
<sequence length="62" mass="7055">MDIFLLYFLPVPLAWACPPGKPKRIRAVASEAHEPDPARRKKDRLRGPRRVAKAVSARPKPR</sequence>
<organism evidence="2 3">
    <name type="scientific">Pyxidicoccus fallax</name>
    <dbReference type="NCBI Taxonomy" id="394095"/>
    <lineage>
        <taxon>Bacteria</taxon>
        <taxon>Pseudomonadati</taxon>
        <taxon>Myxococcota</taxon>
        <taxon>Myxococcia</taxon>
        <taxon>Myxococcales</taxon>
        <taxon>Cystobacterineae</taxon>
        <taxon>Myxococcaceae</taxon>
        <taxon>Pyxidicoccus</taxon>
    </lineage>
</organism>
<gene>
    <name evidence="2" type="ORF">HG543_11795</name>
</gene>
<name>A0A848L9K8_9BACT</name>
<dbReference type="RefSeq" id="WP_169344823.1">
    <property type="nucleotide sequence ID" value="NZ_JABBJJ010000041.1"/>
</dbReference>
<proteinExistence type="predicted"/>
<feature type="region of interest" description="Disordered" evidence="1">
    <location>
        <begin position="26"/>
        <end position="62"/>
    </location>
</feature>
<accession>A0A848L9K8</accession>
<reference evidence="2 3" key="1">
    <citation type="submission" date="2020-04" db="EMBL/GenBank/DDBJ databases">
        <title>Draft genome of Pyxidicoccus fallax type strain.</title>
        <authorList>
            <person name="Whitworth D.E."/>
        </authorList>
    </citation>
    <scope>NUCLEOTIDE SEQUENCE [LARGE SCALE GENOMIC DNA]</scope>
    <source>
        <strain evidence="2 3">DSM 14698</strain>
    </source>
</reference>
<feature type="compositionally biased region" description="Basic residues" evidence="1">
    <location>
        <begin position="39"/>
        <end position="52"/>
    </location>
</feature>
<protein>
    <submittedName>
        <fullName evidence="2">Uncharacterized protein</fullName>
    </submittedName>
</protein>